<reference evidence="4" key="1">
    <citation type="submission" date="2020-11" db="EMBL/GenBank/DDBJ databases">
        <title>Sequencing the genomes of 1000 actinobacteria strains.</title>
        <authorList>
            <person name="Klenk H.-P."/>
        </authorList>
    </citation>
    <scope>NUCLEOTIDE SEQUENCE</scope>
    <source>
        <strain evidence="4">DSM 45356</strain>
    </source>
</reference>
<feature type="transmembrane region" description="Helical" evidence="2">
    <location>
        <begin position="40"/>
        <end position="59"/>
    </location>
</feature>
<dbReference type="Pfam" id="PF05729">
    <property type="entry name" value="NACHT"/>
    <property type="match status" value="1"/>
</dbReference>
<feature type="transmembrane region" description="Helical" evidence="2">
    <location>
        <begin position="412"/>
        <end position="434"/>
    </location>
</feature>
<feature type="transmembrane region" description="Helical" evidence="2">
    <location>
        <begin position="525"/>
        <end position="551"/>
    </location>
</feature>
<sequence>MGWELSLVRRASAVLILLLLSGWIVNLAAAKPPTWLDLPWWQLMLIAAALAGAGEFVGWRRRAAGPDGGPVLSTVDEDLFRRASRDLAATVRQQWTEEAANRDLLRPVPLRVTWSATTWPIAAPDSAVLADNVGPTRTRSISSGDLDDVVAEFRDLPRQLVVLGSPGSGKTVFAVTFTLALLRSWQDGDPIPVPISVASWDPGTEHLLTMITRQLLSAYPALNNVSVYGPHAARQLVTTGQVLAVLDGLDEMASDVHALALEAIDRALANGGSLLLTCRTTEYIRAVAANAGPLSAAAVIELERVDTADVVDFLQRAGLAPQERWRPVIDHLHGDASSVLATALSTPLMVWLLRRVYAAPITNPAELLEARFDHIEAVERHLLDALIPALYADQPPHPLDARRHRRYRPERALAHLRFLAGHLDGLNTTDLAWWELHKALRGPSSIVTAVACALVAFGVWVVAGFPYALAVTTMCALVARLLAGLPGRVRFSLGIGLSMGLAIGASFGMWIGFTTEPDAGQDPLAYGLGAGLVLGVIVGLAASITVGYTLAAQITPTQFNPDGRRRIRSLSANLSISMFGGLSGGVIGGLAAAPEATTANLIGIVLMILLIPALIVWLLVPWKAGPSMSRRFGLAVGTVTGLIAGIVSGTASGITIGLMTGITFGSVIGLAQWWRAPVDVLRASSPRSIFRQDASAAIAHLVLIGVAFGPLIGYFYGQGYGSEAGVISGFVSWFVFGLLFGLAPHSVTGYWVTVGWLAVRGRIPWRLMQFVDDAHRRGVFRQVGGVYQFRHALLQERLTDPERQRRPKSFDRGLETMACGPTRVPAPPRGSRRSR</sequence>
<feature type="transmembrane region" description="Helical" evidence="2">
    <location>
        <begin position="736"/>
        <end position="759"/>
    </location>
</feature>
<dbReference type="SUPFAM" id="SSF52540">
    <property type="entry name" value="P-loop containing nucleoside triphosphate hydrolases"/>
    <property type="match status" value="1"/>
</dbReference>
<keyword evidence="2" id="KW-1133">Transmembrane helix</keyword>
<dbReference type="InterPro" id="IPR007111">
    <property type="entry name" value="NACHT_NTPase"/>
</dbReference>
<feature type="transmembrane region" description="Helical" evidence="2">
    <location>
        <begin position="654"/>
        <end position="674"/>
    </location>
</feature>
<name>A0A8J7KIH1_9ACTN</name>
<keyword evidence="5" id="KW-1185">Reference proteome</keyword>
<feature type="transmembrane region" description="Helical" evidence="2">
    <location>
        <begin position="446"/>
        <end position="479"/>
    </location>
</feature>
<proteinExistence type="predicted"/>
<evidence type="ECO:0000259" key="3">
    <source>
        <dbReference type="PROSITE" id="PS50837"/>
    </source>
</evidence>
<dbReference type="PROSITE" id="PS50837">
    <property type="entry name" value="NACHT"/>
    <property type="match status" value="1"/>
</dbReference>
<dbReference type="AlphaFoldDB" id="A0A8J7KIH1"/>
<keyword evidence="2" id="KW-0472">Membrane</keyword>
<dbReference type="EMBL" id="JADOUF010000001">
    <property type="protein sequence ID" value="MBG6133956.1"/>
    <property type="molecule type" value="Genomic_DNA"/>
</dbReference>
<dbReference type="InterPro" id="IPR027417">
    <property type="entry name" value="P-loop_NTPase"/>
</dbReference>
<feature type="transmembrane region" description="Helical" evidence="2">
    <location>
        <begin position="632"/>
        <end position="648"/>
    </location>
</feature>
<evidence type="ECO:0000256" key="1">
    <source>
        <dbReference type="SAM" id="MobiDB-lite"/>
    </source>
</evidence>
<protein>
    <recommendedName>
        <fullName evidence="3">NACHT domain-containing protein</fullName>
    </recommendedName>
</protein>
<gene>
    <name evidence="4" type="ORF">IW245_000150</name>
</gene>
<dbReference type="Proteomes" id="UP000622552">
    <property type="component" value="Unassembled WGS sequence"/>
</dbReference>
<accession>A0A8J7KIH1</accession>
<evidence type="ECO:0000313" key="4">
    <source>
        <dbReference type="EMBL" id="MBG6133956.1"/>
    </source>
</evidence>
<feature type="transmembrane region" description="Helical" evidence="2">
    <location>
        <begin position="599"/>
        <end position="620"/>
    </location>
</feature>
<feature type="transmembrane region" description="Helical" evidence="2">
    <location>
        <begin position="491"/>
        <end position="513"/>
    </location>
</feature>
<evidence type="ECO:0000256" key="2">
    <source>
        <dbReference type="SAM" id="Phobius"/>
    </source>
</evidence>
<keyword evidence="2" id="KW-0812">Transmembrane</keyword>
<dbReference type="Gene3D" id="3.40.50.300">
    <property type="entry name" value="P-loop containing nucleotide triphosphate hydrolases"/>
    <property type="match status" value="1"/>
</dbReference>
<organism evidence="4 5">
    <name type="scientific">Longispora fulva</name>
    <dbReference type="NCBI Taxonomy" id="619741"/>
    <lineage>
        <taxon>Bacteria</taxon>
        <taxon>Bacillati</taxon>
        <taxon>Actinomycetota</taxon>
        <taxon>Actinomycetes</taxon>
        <taxon>Micromonosporales</taxon>
        <taxon>Micromonosporaceae</taxon>
        <taxon>Longispora</taxon>
    </lineage>
</organism>
<feature type="compositionally biased region" description="Basic and acidic residues" evidence="1">
    <location>
        <begin position="802"/>
        <end position="814"/>
    </location>
</feature>
<feature type="domain" description="NACHT" evidence="3">
    <location>
        <begin position="158"/>
        <end position="280"/>
    </location>
</feature>
<dbReference type="RefSeq" id="WP_197001252.1">
    <property type="nucleotide sequence ID" value="NZ_BONS01000041.1"/>
</dbReference>
<evidence type="ECO:0000313" key="5">
    <source>
        <dbReference type="Proteomes" id="UP000622552"/>
    </source>
</evidence>
<feature type="transmembrane region" description="Helical" evidence="2">
    <location>
        <begin position="572"/>
        <end position="593"/>
    </location>
</feature>
<feature type="transmembrane region" description="Helical" evidence="2">
    <location>
        <begin position="694"/>
        <end position="716"/>
    </location>
</feature>
<comment type="caution">
    <text evidence="4">The sequence shown here is derived from an EMBL/GenBank/DDBJ whole genome shotgun (WGS) entry which is preliminary data.</text>
</comment>
<feature type="region of interest" description="Disordered" evidence="1">
    <location>
        <begin position="802"/>
        <end position="835"/>
    </location>
</feature>